<keyword evidence="28" id="KW-1185">Reference proteome</keyword>
<evidence type="ECO:0000256" key="1">
    <source>
        <dbReference type="ARBA" id="ARBA00004155"/>
    </source>
</evidence>
<comment type="catalytic activity">
    <reaction evidence="8">
        <text>L-lysyl-L-alanine(out) = L-lysyl-L-alanine(in)</text>
        <dbReference type="Rhea" id="RHEA:79399"/>
        <dbReference type="ChEBI" id="CHEBI:229954"/>
    </reaction>
</comment>
<comment type="subcellular location">
    <subcellularLocation>
        <location evidence="1">Lysosome membrane</location>
        <topology evidence="1">Multi-pass membrane protein</topology>
    </subcellularLocation>
</comment>
<dbReference type="EMBL" id="AWTR02000059">
    <property type="protein sequence ID" value="ETZ07211.1"/>
    <property type="molecule type" value="Genomic_DNA"/>
</dbReference>
<gene>
    <name evidence="27" type="ORF">P618_200605</name>
</gene>
<evidence type="ECO:0000256" key="16">
    <source>
        <dbReference type="ARBA" id="ARBA00044900"/>
    </source>
</evidence>
<evidence type="ECO:0000256" key="24">
    <source>
        <dbReference type="ARBA" id="ARBA00046376"/>
    </source>
</evidence>
<keyword evidence="4 25" id="KW-0812">Transmembrane</keyword>
<keyword evidence="5 25" id="KW-1133">Transmembrane helix</keyword>
<comment type="similarity">
    <text evidence="2">Belongs to the major facilitator superfamily.</text>
</comment>
<feature type="domain" description="Major facilitator superfamily (MFS) profile" evidence="26">
    <location>
        <begin position="13"/>
        <end position="426"/>
    </location>
</feature>
<evidence type="ECO:0000259" key="26">
    <source>
        <dbReference type="PROSITE" id="PS50850"/>
    </source>
</evidence>
<evidence type="ECO:0000256" key="2">
    <source>
        <dbReference type="ARBA" id="ARBA00008335"/>
    </source>
</evidence>
<feature type="transmembrane region" description="Helical" evidence="25">
    <location>
        <begin position="136"/>
        <end position="158"/>
    </location>
</feature>
<dbReference type="GO" id="GO:0022857">
    <property type="term" value="F:transmembrane transporter activity"/>
    <property type="evidence" value="ECO:0007669"/>
    <property type="project" value="InterPro"/>
</dbReference>
<feature type="transmembrane region" description="Helical" evidence="25">
    <location>
        <begin position="82"/>
        <end position="99"/>
    </location>
</feature>
<feature type="transmembrane region" description="Helical" evidence="25">
    <location>
        <begin position="297"/>
        <end position="318"/>
    </location>
</feature>
<name>W6TE62_HOLOB</name>
<comment type="catalytic activity">
    <reaction evidence="15">
        <text>L-arginyl-L-alpha-amino acid(out) = L-arginyl-L-alpha-amino acid(in)</text>
        <dbReference type="Rhea" id="RHEA:79371"/>
        <dbReference type="ChEBI" id="CHEBI:84315"/>
    </reaction>
</comment>
<dbReference type="SUPFAM" id="SSF103473">
    <property type="entry name" value="MFS general substrate transporter"/>
    <property type="match status" value="1"/>
</dbReference>
<comment type="catalytic activity">
    <reaction evidence="14">
        <text>L-aspartyl-L-lysine(out) = L-aspartyl-L-lysine(in)</text>
        <dbReference type="Rhea" id="RHEA:79411"/>
        <dbReference type="ChEBI" id="CHEBI:229953"/>
    </reaction>
</comment>
<evidence type="ECO:0000256" key="3">
    <source>
        <dbReference type="ARBA" id="ARBA00022448"/>
    </source>
</evidence>
<comment type="catalytic activity">
    <reaction evidence="10">
        <text>L-alpha-aminoacyl-L-arginine(out) = L-alpha-aminoacyl-L-arginine(in)</text>
        <dbReference type="Rhea" id="RHEA:79367"/>
        <dbReference type="ChEBI" id="CHEBI:229968"/>
    </reaction>
</comment>
<evidence type="ECO:0000256" key="19">
    <source>
        <dbReference type="ARBA" id="ARBA00044919"/>
    </source>
</evidence>
<evidence type="ECO:0000256" key="13">
    <source>
        <dbReference type="ARBA" id="ARBA00044893"/>
    </source>
</evidence>
<keyword evidence="3" id="KW-0813">Transport</keyword>
<feature type="transmembrane region" description="Helical" evidence="25">
    <location>
        <begin position="105"/>
        <end position="124"/>
    </location>
</feature>
<feature type="transmembrane region" description="Helical" evidence="25">
    <location>
        <begin position="12"/>
        <end position="30"/>
    </location>
</feature>
<keyword evidence="7" id="KW-0458">Lysosome</keyword>
<protein>
    <recommendedName>
        <fullName evidence="21">Lysosomal dipeptide transporter MFSD1</fullName>
    </recommendedName>
    <alternativeName>
        <fullName evidence="22">Major facilitator superfamily domain-containing protein 1</fullName>
    </alternativeName>
</protein>
<feature type="transmembrane region" description="Helical" evidence="25">
    <location>
        <begin position="230"/>
        <end position="247"/>
    </location>
</feature>
<dbReference type="InterPro" id="IPR020846">
    <property type="entry name" value="MFS_dom"/>
</dbReference>
<evidence type="ECO:0000256" key="10">
    <source>
        <dbReference type="ARBA" id="ARBA00044881"/>
    </source>
</evidence>
<evidence type="ECO:0000256" key="15">
    <source>
        <dbReference type="ARBA" id="ARBA00044899"/>
    </source>
</evidence>
<evidence type="ECO:0000256" key="11">
    <source>
        <dbReference type="ARBA" id="ARBA00044884"/>
    </source>
</evidence>
<dbReference type="Pfam" id="PF07690">
    <property type="entry name" value="MFS_1"/>
    <property type="match status" value="1"/>
</dbReference>
<evidence type="ECO:0000313" key="28">
    <source>
        <dbReference type="Proteomes" id="UP000019112"/>
    </source>
</evidence>
<evidence type="ECO:0000256" key="23">
    <source>
        <dbReference type="ARBA" id="ARBA00045709"/>
    </source>
</evidence>
<keyword evidence="6 25" id="KW-0472">Membrane</keyword>
<evidence type="ECO:0000256" key="18">
    <source>
        <dbReference type="ARBA" id="ARBA00044912"/>
    </source>
</evidence>
<dbReference type="STRING" id="1399147.P618_200605"/>
<accession>W6TE62</accession>
<dbReference type="PANTHER" id="PTHR23512:SF3">
    <property type="entry name" value="MAJOR FACILITATOR SUPERFAMILY DOMAIN-CONTAINING PROTEIN 1"/>
    <property type="match status" value="1"/>
</dbReference>
<feature type="transmembrane region" description="Helical" evidence="25">
    <location>
        <begin position="267"/>
        <end position="285"/>
    </location>
</feature>
<comment type="catalytic activity">
    <reaction evidence="18">
        <text>L-histidyl-L-alpha-amino acid(out) = L-histidyl-L-alpha-amino acid(in)</text>
        <dbReference type="Rhea" id="RHEA:79379"/>
        <dbReference type="ChEBI" id="CHEBI:229964"/>
    </reaction>
</comment>
<comment type="catalytic activity">
    <reaction evidence="17">
        <text>L-arginyl-glycine(out) = L-arginyl-glycine(in)</text>
        <dbReference type="Rhea" id="RHEA:79391"/>
        <dbReference type="ChEBI" id="CHEBI:229955"/>
    </reaction>
</comment>
<evidence type="ECO:0000256" key="25">
    <source>
        <dbReference type="SAM" id="Phobius"/>
    </source>
</evidence>
<comment type="caution">
    <text evidence="27">The sequence shown here is derived from an EMBL/GenBank/DDBJ whole genome shotgun (WGS) entry which is preliminary data.</text>
</comment>
<feature type="transmembrane region" description="Helical" evidence="25">
    <location>
        <begin position="324"/>
        <end position="346"/>
    </location>
</feature>
<dbReference type="Proteomes" id="UP000019112">
    <property type="component" value="Unassembled WGS sequence"/>
</dbReference>
<feature type="transmembrane region" description="Helical" evidence="25">
    <location>
        <begin position="178"/>
        <end position="197"/>
    </location>
</feature>
<dbReference type="AlphaFoldDB" id="W6TE62"/>
<dbReference type="InterPro" id="IPR052187">
    <property type="entry name" value="MFSD1"/>
</dbReference>
<dbReference type="GO" id="GO:0005765">
    <property type="term" value="C:lysosomal membrane"/>
    <property type="evidence" value="ECO:0007669"/>
    <property type="project" value="UniProtKB-SubCell"/>
</dbReference>
<dbReference type="Gene3D" id="1.20.1250.20">
    <property type="entry name" value="MFS general substrate transporter like domains"/>
    <property type="match status" value="2"/>
</dbReference>
<evidence type="ECO:0000256" key="6">
    <source>
        <dbReference type="ARBA" id="ARBA00023136"/>
    </source>
</evidence>
<evidence type="ECO:0000256" key="21">
    <source>
        <dbReference type="ARBA" id="ARBA00044985"/>
    </source>
</evidence>
<dbReference type="RefSeq" id="WP_024161141.1">
    <property type="nucleotide sequence ID" value="NZ_AWTR02000059.1"/>
</dbReference>
<evidence type="ECO:0000256" key="12">
    <source>
        <dbReference type="ARBA" id="ARBA00044891"/>
    </source>
</evidence>
<evidence type="ECO:0000256" key="17">
    <source>
        <dbReference type="ARBA" id="ARBA00044903"/>
    </source>
</evidence>
<comment type="catalytic activity">
    <reaction evidence="11">
        <text>L-alpha-aminoacyl-L-histidine(out) = L-alpha-aminoacyl-L-histidine(in)</text>
        <dbReference type="Rhea" id="RHEA:79375"/>
        <dbReference type="ChEBI" id="CHEBI:229967"/>
    </reaction>
</comment>
<comment type="catalytic activity">
    <reaction evidence="12">
        <text>L-lysyl-L-alpha-amino acid(out) = L-lysyl-L-alpha-amino acid(in)</text>
        <dbReference type="Rhea" id="RHEA:79387"/>
        <dbReference type="ChEBI" id="CHEBI:229965"/>
    </reaction>
</comment>
<evidence type="ECO:0000256" key="20">
    <source>
        <dbReference type="ARBA" id="ARBA00044924"/>
    </source>
</evidence>
<proteinExistence type="inferred from homology"/>
<comment type="catalytic activity">
    <reaction evidence="9">
        <text>L-histidyl-glycine(out) = L-histidyl-glycine(in)</text>
        <dbReference type="Rhea" id="RHEA:79395"/>
        <dbReference type="ChEBI" id="CHEBI:229957"/>
    </reaction>
</comment>
<evidence type="ECO:0000256" key="9">
    <source>
        <dbReference type="ARBA" id="ARBA00044878"/>
    </source>
</evidence>
<sequence length="440" mass="49313">MQKDRIYKFHFYALWVWLFTSLFYGFQFFLRSSPNALAPQLMKEFSIDAQTLGIFSSVYYWTYSSLQIPVGMLLDMLGPKKVLRIGMLTCILGAFLFGLSQNFTMALFARALIGAGAAVSFIGSVRMNTLWFQPSYLAFIVGLLSAIGKIGGACANLGLPVMIRWVNHYSYHNVWQKIVLALSGIGLILAILVWMIGKNGPKDIFLPAISHWNWEKIREEFLCVAKQKSIWILGFYGYALYLTLSVFSDTFSIGFIERWLKISAEQASKLAALVAIGSSCGAPLLSFLSDFFKKRVLFFRLCAVCVLIFSGLIFFGPAVSFWNAAFYLFIFGFFSGGQVLIFVTGAESGPSRLAGVSVGTINAILMLSGALHNPIVGYFIQWNWDGTYQDNHPLYTLSDYQIGCLAIYVFFVIAFFLSFCLKESHPGRKHKAKNKEILLS</sequence>
<comment type="catalytic activity">
    <reaction evidence="13">
        <text>L-alpha-aminoacyl-L-lysine(out) = L-alpha-aminoacyl-L-lysine(in)</text>
        <dbReference type="Rhea" id="RHEA:79383"/>
        <dbReference type="ChEBI" id="CHEBI:229966"/>
    </reaction>
</comment>
<evidence type="ECO:0000313" key="27">
    <source>
        <dbReference type="EMBL" id="ETZ07211.1"/>
    </source>
</evidence>
<dbReference type="InterPro" id="IPR011701">
    <property type="entry name" value="MFS"/>
</dbReference>
<evidence type="ECO:0000256" key="4">
    <source>
        <dbReference type="ARBA" id="ARBA00022692"/>
    </source>
</evidence>
<dbReference type="PROSITE" id="PS50850">
    <property type="entry name" value="MFS"/>
    <property type="match status" value="1"/>
</dbReference>
<evidence type="ECO:0000256" key="8">
    <source>
        <dbReference type="ARBA" id="ARBA00044876"/>
    </source>
</evidence>
<dbReference type="PANTHER" id="PTHR23512">
    <property type="entry name" value="MAJOR FACILITATOR SUPERFAMILY DOMAIN-CONTAINING PROTEIN 1"/>
    <property type="match status" value="1"/>
</dbReference>
<feature type="transmembrane region" description="Helical" evidence="25">
    <location>
        <begin position="400"/>
        <end position="421"/>
    </location>
</feature>
<comment type="catalytic activity">
    <reaction evidence="19">
        <text>L-alanyl-L-lysine(out) = L-alanyl-L-lysine(in)</text>
        <dbReference type="Rhea" id="RHEA:79415"/>
        <dbReference type="ChEBI" id="CHEBI:192470"/>
    </reaction>
</comment>
<evidence type="ECO:0000256" key="22">
    <source>
        <dbReference type="ARBA" id="ARBA00045018"/>
    </source>
</evidence>
<feature type="transmembrane region" description="Helical" evidence="25">
    <location>
        <begin position="50"/>
        <end position="70"/>
    </location>
</feature>
<evidence type="ECO:0000256" key="7">
    <source>
        <dbReference type="ARBA" id="ARBA00023228"/>
    </source>
</evidence>
<evidence type="ECO:0000256" key="14">
    <source>
        <dbReference type="ARBA" id="ARBA00044898"/>
    </source>
</evidence>
<comment type="function">
    <text evidence="23">Lysosomal dipeptide uniporter that selectively exports lysine, arginine or histidine-containing dipeptides with a net positive charge from the lysosome lumen into the cytosol. Could play a role in a specific type of protein O-glycosylation indirectly regulating macrophages migration and tissue invasion. Also essential for liver homeostasis.</text>
</comment>
<comment type="catalytic activity">
    <reaction evidence="20">
        <text>L-lysyl-glycine(out) = L-lysyl-glycine(in)</text>
        <dbReference type="Rhea" id="RHEA:79407"/>
        <dbReference type="ChEBI" id="CHEBI:191202"/>
    </reaction>
</comment>
<dbReference type="eggNOG" id="COG2271">
    <property type="taxonomic scope" value="Bacteria"/>
</dbReference>
<feature type="transmembrane region" description="Helical" evidence="25">
    <location>
        <begin position="353"/>
        <end position="380"/>
    </location>
</feature>
<dbReference type="InterPro" id="IPR036259">
    <property type="entry name" value="MFS_trans_sf"/>
</dbReference>
<reference evidence="27 28" key="1">
    <citation type="journal article" date="2014" name="FEMS Microbiol. Lett.">
        <title>Draft genome sequences of three Holospora species (Holospora obtusa, Holospora undulata, and Holospora elegans), endonuclear symbiotic bacteria of the ciliate Paramecium caudatum.</title>
        <authorList>
            <person name="Dohra H."/>
            <person name="Tanaka K."/>
            <person name="Suzuki T."/>
            <person name="Fujishima M."/>
            <person name="Suzuki H."/>
        </authorList>
    </citation>
    <scope>NUCLEOTIDE SEQUENCE [LARGE SCALE GENOMIC DNA]</scope>
    <source>
        <strain evidence="27 28">F1</strain>
    </source>
</reference>
<organism evidence="27 28">
    <name type="scientific">Holospora obtusa F1</name>
    <dbReference type="NCBI Taxonomy" id="1399147"/>
    <lineage>
        <taxon>Bacteria</taxon>
        <taxon>Pseudomonadati</taxon>
        <taxon>Pseudomonadota</taxon>
        <taxon>Alphaproteobacteria</taxon>
        <taxon>Holosporales</taxon>
        <taxon>Holosporaceae</taxon>
        <taxon>Holospora</taxon>
    </lineage>
</organism>
<comment type="subunit">
    <text evidence="24">Homodimer. Interacts with lysosomal protein GLMP (via lumenal domain); the interaction starts while both proteins are still in the endoplasmic reticulum and is required for stabilization of MFSD1 in lysosomes but has no direct effect on its targeting to lysosomes or transporter activity.</text>
</comment>
<comment type="catalytic activity">
    <reaction evidence="16">
        <text>L-lysyl-L-lysine(out) = L-lysyl-L-lysine(in)</text>
        <dbReference type="Rhea" id="RHEA:79403"/>
        <dbReference type="ChEBI" id="CHEBI:229956"/>
    </reaction>
</comment>
<evidence type="ECO:0000256" key="5">
    <source>
        <dbReference type="ARBA" id="ARBA00022989"/>
    </source>
</evidence>